<feature type="domain" description="ABC transmembrane type-1" evidence="8">
    <location>
        <begin position="73"/>
        <end position="257"/>
    </location>
</feature>
<feature type="transmembrane region" description="Helical" evidence="7">
    <location>
        <begin position="115"/>
        <end position="135"/>
    </location>
</feature>
<dbReference type="PANTHER" id="PTHR30151:SF19">
    <property type="entry name" value="ABC TRANSPORTER PERMEASE"/>
    <property type="match status" value="1"/>
</dbReference>
<dbReference type="eggNOG" id="COG0600">
    <property type="taxonomic scope" value="Bacteria"/>
</dbReference>
<dbReference type="InterPro" id="IPR035906">
    <property type="entry name" value="MetI-like_sf"/>
</dbReference>
<keyword evidence="6 7" id="KW-0472">Membrane</keyword>
<dbReference type="Gene3D" id="1.10.3720.10">
    <property type="entry name" value="MetI-like"/>
    <property type="match status" value="1"/>
</dbReference>
<reference evidence="9 10" key="1">
    <citation type="submission" date="2007-03" db="EMBL/GenBank/DDBJ databases">
        <title>Complete sequence of Desulfotomaculum reducens MI-1.</title>
        <authorList>
            <consortium name="US DOE Joint Genome Institute"/>
            <person name="Copeland A."/>
            <person name="Lucas S."/>
            <person name="Lapidus A."/>
            <person name="Barry K."/>
            <person name="Detter J.C."/>
            <person name="Glavina del Rio T."/>
            <person name="Hammon N."/>
            <person name="Israni S."/>
            <person name="Dalin E."/>
            <person name="Tice H."/>
            <person name="Pitluck S."/>
            <person name="Sims D."/>
            <person name="Brettin T."/>
            <person name="Bruce D."/>
            <person name="Han C."/>
            <person name="Tapia R."/>
            <person name="Schmutz J."/>
            <person name="Larimer F."/>
            <person name="Land M."/>
            <person name="Hauser L."/>
            <person name="Kyrpides N."/>
            <person name="Kim E."/>
            <person name="Tebo B.M."/>
            <person name="Richardson P."/>
        </authorList>
    </citation>
    <scope>NUCLEOTIDE SEQUENCE [LARGE SCALE GENOMIC DNA]</scope>
    <source>
        <strain evidence="9 10">MI-1</strain>
    </source>
</reference>
<name>A4J5K6_DESRM</name>
<evidence type="ECO:0000313" key="10">
    <source>
        <dbReference type="Proteomes" id="UP000001556"/>
    </source>
</evidence>
<comment type="subcellular location">
    <subcellularLocation>
        <location evidence="1 7">Cell membrane</location>
        <topology evidence="1 7">Multi-pass membrane protein</topology>
    </subcellularLocation>
</comment>
<evidence type="ECO:0000256" key="1">
    <source>
        <dbReference type="ARBA" id="ARBA00004651"/>
    </source>
</evidence>
<dbReference type="CDD" id="cd06261">
    <property type="entry name" value="TM_PBP2"/>
    <property type="match status" value="1"/>
</dbReference>
<evidence type="ECO:0000256" key="2">
    <source>
        <dbReference type="ARBA" id="ARBA00022448"/>
    </source>
</evidence>
<evidence type="ECO:0000313" key="9">
    <source>
        <dbReference type="EMBL" id="ABO50359.1"/>
    </source>
</evidence>
<protein>
    <submittedName>
        <fullName evidence="9">Binding-protein-dependent transport systems inner membrane component</fullName>
    </submittedName>
</protein>
<keyword evidence="5 7" id="KW-1133">Transmembrane helix</keyword>
<evidence type="ECO:0000259" key="8">
    <source>
        <dbReference type="PROSITE" id="PS50928"/>
    </source>
</evidence>
<keyword evidence="2 7" id="KW-0813">Transport</keyword>
<dbReference type="Proteomes" id="UP000001556">
    <property type="component" value="Chromosome"/>
</dbReference>
<feature type="transmembrane region" description="Helical" evidence="7">
    <location>
        <begin position="73"/>
        <end position="103"/>
    </location>
</feature>
<proteinExistence type="inferred from homology"/>
<dbReference type="GO" id="GO:0055085">
    <property type="term" value="P:transmembrane transport"/>
    <property type="evidence" value="ECO:0007669"/>
    <property type="project" value="InterPro"/>
</dbReference>
<feature type="transmembrane region" description="Helical" evidence="7">
    <location>
        <begin position="238"/>
        <end position="260"/>
    </location>
</feature>
<dbReference type="InterPro" id="IPR000515">
    <property type="entry name" value="MetI-like"/>
</dbReference>
<keyword evidence="3" id="KW-1003">Cell membrane</keyword>
<dbReference type="GO" id="GO:0005886">
    <property type="term" value="C:plasma membrane"/>
    <property type="evidence" value="ECO:0007669"/>
    <property type="project" value="UniProtKB-SubCell"/>
</dbReference>
<dbReference type="STRING" id="349161.Dred_1834"/>
<dbReference type="OrthoDB" id="9783295at2"/>
<evidence type="ECO:0000256" key="5">
    <source>
        <dbReference type="ARBA" id="ARBA00022989"/>
    </source>
</evidence>
<dbReference type="AlphaFoldDB" id="A4J5K6"/>
<dbReference type="PANTHER" id="PTHR30151">
    <property type="entry name" value="ALKANE SULFONATE ABC TRANSPORTER-RELATED, MEMBRANE SUBUNIT"/>
    <property type="match status" value="1"/>
</dbReference>
<evidence type="ECO:0000256" key="4">
    <source>
        <dbReference type="ARBA" id="ARBA00022692"/>
    </source>
</evidence>
<keyword evidence="10" id="KW-1185">Reference proteome</keyword>
<comment type="similarity">
    <text evidence="7">Belongs to the binding-protein-dependent transport system permease family.</text>
</comment>
<evidence type="ECO:0000256" key="3">
    <source>
        <dbReference type="ARBA" id="ARBA00022475"/>
    </source>
</evidence>
<dbReference type="SUPFAM" id="SSF161098">
    <property type="entry name" value="MetI-like"/>
    <property type="match status" value="1"/>
</dbReference>
<dbReference type="PROSITE" id="PS50928">
    <property type="entry name" value="ABC_TM1"/>
    <property type="match status" value="1"/>
</dbReference>
<dbReference type="EMBL" id="CP000612">
    <property type="protein sequence ID" value="ABO50359.1"/>
    <property type="molecule type" value="Genomic_DNA"/>
</dbReference>
<dbReference type="Pfam" id="PF00528">
    <property type="entry name" value="BPD_transp_1"/>
    <property type="match status" value="1"/>
</dbReference>
<feature type="transmembrane region" description="Helical" evidence="7">
    <location>
        <begin position="206"/>
        <end position="226"/>
    </location>
</feature>
<dbReference type="HOGENOM" id="CLU_046113_2_2_9"/>
<feature type="transmembrane region" description="Helical" evidence="7">
    <location>
        <begin position="141"/>
        <end position="163"/>
    </location>
</feature>
<sequence length="268" mass="29800">MNPKLNLSPERQAYLKQVRRRKIAVLTTQLFILVAVFVLWEISAKMHWIDPFITSQPSRMITTLKNLHYDGHLYLHLGITIWETFIGFAVGTLGGILIAIMLWWSDFLNKVSEPYLVVLNALPKVALGPIIIVWLGNGQPAIIAMALLISIVVTIISLLNGFLTVDQDKIKLLKTFGANKYQILCKVILPASLPNIIAALKVNVGLSWVGVIMGEFLVSKAGLGYLIVYGSQVFKLDLVMTSVTVLIVAAAVMYLAVAYLEKKLLKWQ</sequence>
<keyword evidence="4 7" id="KW-0812">Transmembrane</keyword>
<feature type="transmembrane region" description="Helical" evidence="7">
    <location>
        <begin position="21"/>
        <end position="40"/>
    </location>
</feature>
<organism evidence="9 10">
    <name type="scientific">Desulforamulus reducens (strain ATCC BAA-1160 / DSM 100696 / MI-1)</name>
    <name type="common">Desulfotomaculum reducens</name>
    <dbReference type="NCBI Taxonomy" id="349161"/>
    <lineage>
        <taxon>Bacteria</taxon>
        <taxon>Bacillati</taxon>
        <taxon>Bacillota</taxon>
        <taxon>Clostridia</taxon>
        <taxon>Eubacteriales</taxon>
        <taxon>Peptococcaceae</taxon>
        <taxon>Desulforamulus</taxon>
    </lineage>
</organism>
<dbReference type="KEGG" id="drm:Dred_1834"/>
<evidence type="ECO:0000256" key="7">
    <source>
        <dbReference type="RuleBase" id="RU363032"/>
    </source>
</evidence>
<dbReference type="RefSeq" id="WP_011878171.1">
    <property type="nucleotide sequence ID" value="NC_009253.1"/>
</dbReference>
<accession>A4J5K6</accession>
<gene>
    <name evidence="9" type="ordered locus">Dred_1834</name>
</gene>
<evidence type="ECO:0000256" key="6">
    <source>
        <dbReference type="ARBA" id="ARBA00023136"/>
    </source>
</evidence>